<protein>
    <recommendedName>
        <fullName evidence="4">Ankyrin repeat protein</fullName>
    </recommendedName>
</protein>
<accession>A0A2P6MW87</accession>
<proteinExistence type="predicted"/>
<dbReference type="AlphaFoldDB" id="A0A2P6MW87"/>
<dbReference type="EMBL" id="MDYQ01000353">
    <property type="protein sequence ID" value="PRP75978.1"/>
    <property type="molecule type" value="Genomic_DNA"/>
</dbReference>
<reference evidence="2 3" key="1">
    <citation type="journal article" date="2018" name="Genome Biol. Evol.">
        <title>Multiple Roots of Fruiting Body Formation in Amoebozoa.</title>
        <authorList>
            <person name="Hillmann F."/>
            <person name="Forbes G."/>
            <person name="Novohradska S."/>
            <person name="Ferling I."/>
            <person name="Riege K."/>
            <person name="Groth M."/>
            <person name="Westermann M."/>
            <person name="Marz M."/>
            <person name="Spaller T."/>
            <person name="Winckler T."/>
            <person name="Schaap P."/>
            <person name="Glockner G."/>
        </authorList>
    </citation>
    <scope>NUCLEOTIDE SEQUENCE [LARGE SCALE GENOMIC DNA]</scope>
    <source>
        <strain evidence="2 3">Jena</strain>
    </source>
</reference>
<evidence type="ECO:0000313" key="3">
    <source>
        <dbReference type="Proteomes" id="UP000241769"/>
    </source>
</evidence>
<keyword evidence="3" id="KW-1185">Reference proteome</keyword>
<dbReference type="InParanoid" id="A0A2P6MW87"/>
<feature type="region of interest" description="Disordered" evidence="1">
    <location>
        <begin position="26"/>
        <end position="88"/>
    </location>
</feature>
<gene>
    <name evidence="2" type="ORF">PROFUN_01694</name>
</gene>
<evidence type="ECO:0008006" key="4">
    <source>
        <dbReference type="Google" id="ProtNLM"/>
    </source>
</evidence>
<feature type="compositionally biased region" description="Low complexity" evidence="1">
    <location>
        <begin position="60"/>
        <end position="78"/>
    </location>
</feature>
<feature type="compositionally biased region" description="Basic and acidic residues" evidence="1">
    <location>
        <begin position="37"/>
        <end position="50"/>
    </location>
</feature>
<evidence type="ECO:0000256" key="1">
    <source>
        <dbReference type="SAM" id="MobiDB-lite"/>
    </source>
</evidence>
<comment type="caution">
    <text evidence="2">The sequence shown here is derived from an EMBL/GenBank/DDBJ whole genome shotgun (WGS) entry which is preliminary data.</text>
</comment>
<sequence>MEHTGRTKPDTFRYQSFISARSPLPLRCHYNSTRPSETPRHIRNSSKDEQPSSTHYSRIPASLNSNTPTSTSPAAAATQTRYDTSSDPRMQKFLQEDDTLTKVPLIQSVESGHNDVLAGQDYYNVAARIGHLDILRFILSHSSAPFSESGGDLLISICNVCLYRPNPEMFSGVIRILLDDDRMQPDDDLKGCILELVNRYANESMRQLFLSHPKFHNMARPAVKIGGDISVTLPQFRPNTLFGETIKETRMYIL</sequence>
<organism evidence="2 3">
    <name type="scientific">Planoprotostelium fungivorum</name>
    <dbReference type="NCBI Taxonomy" id="1890364"/>
    <lineage>
        <taxon>Eukaryota</taxon>
        <taxon>Amoebozoa</taxon>
        <taxon>Evosea</taxon>
        <taxon>Variosea</taxon>
        <taxon>Cavosteliida</taxon>
        <taxon>Cavosteliaceae</taxon>
        <taxon>Planoprotostelium</taxon>
    </lineage>
</organism>
<evidence type="ECO:0000313" key="2">
    <source>
        <dbReference type="EMBL" id="PRP75978.1"/>
    </source>
</evidence>
<name>A0A2P6MW87_9EUKA</name>
<dbReference type="Proteomes" id="UP000241769">
    <property type="component" value="Unassembled WGS sequence"/>
</dbReference>
<dbReference type="OrthoDB" id="19174at2759"/>